<accession>A0AAD8IZ56</accession>
<comment type="caution">
    <text evidence="2">The sequence shown here is derived from an EMBL/GenBank/DDBJ whole genome shotgun (WGS) entry which is preliminary data.</text>
</comment>
<feature type="region of interest" description="Disordered" evidence="1">
    <location>
        <begin position="47"/>
        <end position="94"/>
    </location>
</feature>
<feature type="compositionally biased region" description="Polar residues" evidence="1">
    <location>
        <begin position="62"/>
        <end position="77"/>
    </location>
</feature>
<evidence type="ECO:0000313" key="2">
    <source>
        <dbReference type="EMBL" id="KAK1393628.1"/>
    </source>
</evidence>
<dbReference type="AlphaFoldDB" id="A0AAD8IZ56"/>
<feature type="compositionally biased region" description="Basic residues" evidence="1">
    <location>
        <begin position="79"/>
        <end position="88"/>
    </location>
</feature>
<reference evidence="2" key="1">
    <citation type="submission" date="2023-02" db="EMBL/GenBank/DDBJ databases">
        <title>Genome of toxic invasive species Heracleum sosnowskyi carries increased number of genes despite the absence of recent whole-genome duplications.</title>
        <authorList>
            <person name="Schelkunov M."/>
            <person name="Shtratnikova V."/>
            <person name="Makarenko M."/>
            <person name="Klepikova A."/>
            <person name="Omelchenko D."/>
            <person name="Novikova G."/>
            <person name="Obukhova E."/>
            <person name="Bogdanov V."/>
            <person name="Penin A."/>
            <person name="Logacheva M."/>
        </authorList>
    </citation>
    <scope>NUCLEOTIDE SEQUENCE</scope>
    <source>
        <strain evidence="2">Hsosn_3</strain>
        <tissue evidence="2">Leaf</tissue>
    </source>
</reference>
<keyword evidence="3" id="KW-1185">Reference proteome</keyword>
<organism evidence="2 3">
    <name type="scientific">Heracleum sosnowskyi</name>
    <dbReference type="NCBI Taxonomy" id="360622"/>
    <lineage>
        <taxon>Eukaryota</taxon>
        <taxon>Viridiplantae</taxon>
        <taxon>Streptophyta</taxon>
        <taxon>Embryophyta</taxon>
        <taxon>Tracheophyta</taxon>
        <taxon>Spermatophyta</taxon>
        <taxon>Magnoliopsida</taxon>
        <taxon>eudicotyledons</taxon>
        <taxon>Gunneridae</taxon>
        <taxon>Pentapetalae</taxon>
        <taxon>asterids</taxon>
        <taxon>campanulids</taxon>
        <taxon>Apiales</taxon>
        <taxon>Apiaceae</taxon>
        <taxon>Apioideae</taxon>
        <taxon>apioid superclade</taxon>
        <taxon>Tordylieae</taxon>
        <taxon>Tordyliinae</taxon>
        <taxon>Heracleum</taxon>
    </lineage>
</organism>
<sequence>MEEVTEEVQLQEQKILTGEDGMMNETPVHMEQTQEETQEEHDVVTNNGMKFMPTPSLRKHTSTGCTPPASTHPSVPQQAKKKTPRKSVKFFGPPRPKRIDYVVGIF</sequence>
<protein>
    <submittedName>
        <fullName evidence="2">Uncharacterized protein</fullName>
    </submittedName>
</protein>
<dbReference type="EMBL" id="JAUIZM010000003">
    <property type="protein sequence ID" value="KAK1393628.1"/>
    <property type="molecule type" value="Genomic_DNA"/>
</dbReference>
<dbReference type="Proteomes" id="UP001237642">
    <property type="component" value="Unassembled WGS sequence"/>
</dbReference>
<reference evidence="2" key="2">
    <citation type="submission" date="2023-05" db="EMBL/GenBank/DDBJ databases">
        <authorList>
            <person name="Schelkunov M.I."/>
        </authorList>
    </citation>
    <scope>NUCLEOTIDE SEQUENCE</scope>
    <source>
        <strain evidence="2">Hsosn_3</strain>
        <tissue evidence="2">Leaf</tissue>
    </source>
</reference>
<evidence type="ECO:0000313" key="3">
    <source>
        <dbReference type="Proteomes" id="UP001237642"/>
    </source>
</evidence>
<name>A0AAD8IZ56_9APIA</name>
<proteinExistence type="predicted"/>
<evidence type="ECO:0000256" key="1">
    <source>
        <dbReference type="SAM" id="MobiDB-lite"/>
    </source>
</evidence>
<gene>
    <name evidence="2" type="ORF">POM88_012684</name>
</gene>